<dbReference type="OrthoDB" id="9805817at2"/>
<dbReference type="EMBL" id="CP001661">
    <property type="protein sequence ID" value="ACT19429.1"/>
    <property type="molecule type" value="Genomic_DNA"/>
</dbReference>
<evidence type="ECO:0008006" key="3">
    <source>
        <dbReference type="Google" id="ProtNLM"/>
    </source>
</evidence>
<evidence type="ECO:0000313" key="2">
    <source>
        <dbReference type="EMBL" id="ACT19429.1"/>
    </source>
</evidence>
<dbReference type="Pfam" id="PF14063">
    <property type="entry name" value="DUF4254"/>
    <property type="match status" value="1"/>
</dbReference>
<gene>
    <name evidence="2" type="ordered locus">GM21_3405</name>
</gene>
<evidence type="ECO:0000256" key="1">
    <source>
        <dbReference type="SAM" id="Coils"/>
    </source>
</evidence>
<reference evidence="2" key="1">
    <citation type="submission" date="2009-07" db="EMBL/GenBank/DDBJ databases">
        <title>Complete sequence of Geobacter sp. M21.</title>
        <authorList>
            <consortium name="US DOE Joint Genome Institute"/>
            <person name="Lucas S."/>
            <person name="Copeland A."/>
            <person name="Lapidus A."/>
            <person name="Glavina del Rio T."/>
            <person name="Dalin E."/>
            <person name="Tice H."/>
            <person name="Bruce D."/>
            <person name="Goodwin L."/>
            <person name="Pitluck S."/>
            <person name="Saunders E."/>
            <person name="Brettin T."/>
            <person name="Detter J.C."/>
            <person name="Han C."/>
            <person name="Larimer F."/>
            <person name="Land M."/>
            <person name="Hauser L."/>
            <person name="Kyrpides N."/>
            <person name="Ovchinnikova G."/>
            <person name="Lovley D."/>
        </authorList>
    </citation>
    <scope>NUCLEOTIDE SEQUENCE [LARGE SCALE GENOMIC DNA]</scope>
    <source>
        <strain evidence="2">M21</strain>
    </source>
</reference>
<organism evidence="2">
    <name type="scientific">Geobacter sp. (strain M21)</name>
    <dbReference type="NCBI Taxonomy" id="443144"/>
    <lineage>
        <taxon>Bacteria</taxon>
        <taxon>Pseudomonadati</taxon>
        <taxon>Thermodesulfobacteriota</taxon>
        <taxon>Desulfuromonadia</taxon>
        <taxon>Geobacterales</taxon>
        <taxon>Geobacteraceae</taxon>
        <taxon>Geobacter</taxon>
    </lineage>
</organism>
<dbReference type="eggNOG" id="COG0463">
    <property type="taxonomic scope" value="Bacteria"/>
</dbReference>
<dbReference type="HOGENOM" id="CLU_097532_1_0_7"/>
<dbReference type="AlphaFoldDB" id="C6E5A5"/>
<protein>
    <recommendedName>
        <fullName evidence="3">DUF4254 domain-containing protein</fullName>
    </recommendedName>
</protein>
<accession>C6E5A5</accession>
<dbReference type="STRING" id="443144.GM21_3405"/>
<dbReference type="InterPro" id="IPR025350">
    <property type="entry name" value="DUF4254"/>
</dbReference>
<keyword evidence="1" id="KW-0175">Coiled coil</keyword>
<proteinExistence type="predicted"/>
<dbReference type="KEGG" id="gem:GM21_3405"/>
<feature type="coiled-coil region" evidence="1">
    <location>
        <begin position="144"/>
        <end position="171"/>
    </location>
</feature>
<sequence>MHVQELKLADLIQAFDRLITFWHGDPADYRSEIGELSPIALELGWRNYSLWHEEDKARRTDVDDSMIAQVKRNIDGFNQQRNDLIEKLDEAILTWLTPKVDFDKDLPINSETPGSIVDRIFIMSLKVYHMHEDTLRDDIDDAHRSRSQQKLATLKEQRADLEQALHRLLDDYLAGNRKMKLYRQFKMYNDPTLNPELYRQAGA</sequence>
<name>C6E5A5_GEOSM</name>